<evidence type="ECO:0000313" key="10">
    <source>
        <dbReference type="Proteomes" id="UP000247498"/>
    </source>
</evidence>
<evidence type="ECO:0000256" key="5">
    <source>
        <dbReference type="ARBA" id="ARBA00023212"/>
    </source>
</evidence>
<name>A0A2V0P427_9CHLO</name>
<evidence type="ECO:0000256" key="1">
    <source>
        <dbReference type="ARBA" id="ARBA00004138"/>
    </source>
</evidence>
<dbReference type="PROSITE" id="PS51336">
    <property type="entry name" value="DM10"/>
    <property type="match status" value="3"/>
</dbReference>
<evidence type="ECO:0000256" key="6">
    <source>
        <dbReference type="ARBA" id="ARBA00023273"/>
    </source>
</evidence>
<feature type="compositionally biased region" description="Gly residues" evidence="7">
    <location>
        <begin position="758"/>
        <end position="768"/>
    </location>
</feature>
<feature type="region of interest" description="Disordered" evidence="7">
    <location>
        <begin position="256"/>
        <end position="297"/>
    </location>
</feature>
<evidence type="ECO:0000313" key="9">
    <source>
        <dbReference type="EMBL" id="GBF93662.1"/>
    </source>
</evidence>
<dbReference type="SMART" id="SM00676">
    <property type="entry name" value="DM10"/>
    <property type="match status" value="3"/>
</dbReference>
<dbReference type="GO" id="GO:0005930">
    <property type="term" value="C:axoneme"/>
    <property type="evidence" value="ECO:0007669"/>
    <property type="project" value="TreeGrafter"/>
</dbReference>
<dbReference type="EMBL" id="BDRX01000043">
    <property type="protein sequence ID" value="GBF93662.1"/>
    <property type="molecule type" value="Genomic_DNA"/>
</dbReference>
<feature type="domain" description="DM10" evidence="8">
    <location>
        <begin position="322"/>
        <end position="451"/>
    </location>
</feature>
<dbReference type="STRING" id="307507.A0A2V0P427"/>
<feature type="domain" description="DM10" evidence="8">
    <location>
        <begin position="121"/>
        <end position="236"/>
    </location>
</feature>
<proteinExistence type="predicted"/>
<dbReference type="Gene3D" id="2.30.29.170">
    <property type="match status" value="3"/>
</dbReference>
<dbReference type="InParanoid" id="A0A2V0P427"/>
<evidence type="ECO:0000259" key="8">
    <source>
        <dbReference type="PROSITE" id="PS51336"/>
    </source>
</evidence>
<dbReference type="InterPro" id="IPR006602">
    <property type="entry name" value="DM10_dom"/>
</dbReference>
<feature type="compositionally biased region" description="Low complexity" evidence="7">
    <location>
        <begin position="268"/>
        <end position="279"/>
    </location>
</feature>
<sequence>MWQTPVRLPLLPGNTLHWPEEGARPRRQLCSFLDGVPVLLDAPPPQQQQLRPSTAPPSAGHAGGAGGWPPASPPPQQAQQQPQLTQPQLTQPQLTQPQLTQQQQPQQAQHHHAVPAWIAFDGRVLRYSAWFREELPGSLTEPWRVRRCRIHFYLEDGSLEVVEPREENSGLPAGRFLRRHRVPRAGGGAGPGGGGPAGGFLDWRDLPVGGAVPLYGRQLRIAGCDAATRRWLAEQGAAAGPDEGVPEGPYDAAKREERALRDQHPRRAGAAAAAGAGLPAAPPEAARPRTAPPAADAGGGPGVLRFYGAFNTALHASQNVTAADVLAGGAARNSALAPLAGGAGGELLPLVVRHYLEDGTFEVAEVLPKKGGKDPFPRMLQRGRLPRALPAAGCRPAAAHERVAASRRAAASGEHYGADDLRIGAVINVYNRPVLLTGMDDYTARWYCARHGVPREALAPIEASHHSSVDFERAARRPPDVVPPNCELPIGDEADARANAARLLPRPPHRAPFTSLPHRPTLAAPPHTFITIRAAPQVPRPVPRDYAKWSANDGLALRFEARLLPPHLTHFDAERRFVVTFHPADDSLSVFEPPRRNSGLPGGGFAERARARRPGGGPLDYYGPGDMQIGGVLRVSGRHFELTDADEATLGLMERAPSAFPASDGAAAARALASELGARPEAAARAARALAALAGAGGGAGGDGRGGGAGAAAGPPRVTARELHAILSGCGLAAAARPGGLHRSVALVRALAGGGGGGGGGGSGGGGARAPPGRPAAEVSAPVADAARALGLEAGFASAPADLM</sequence>
<dbReference type="GO" id="GO:0007052">
    <property type="term" value="P:mitotic spindle organization"/>
    <property type="evidence" value="ECO:0007669"/>
    <property type="project" value="TreeGrafter"/>
</dbReference>
<feature type="region of interest" description="Disordered" evidence="7">
    <location>
        <begin position="758"/>
        <end position="778"/>
    </location>
</feature>
<dbReference type="GO" id="GO:0043014">
    <property type="term" value="F:alpha-tubulin binding"/>
    <property type="evidence" value="ECO:0007669"/>
    <property type="project" value="TreeGrafter"/>
</dbReference>
<dbReference type="FunFam" id="2.30.29.170:FF:000004">
    <property type="entry name" value="EF-hand domain containing 2"/>
    <property type="match status" value="1"/>
</dbReference>
<gene>
    <name evidence="9" type="ORF">Rsub_06765</name>
</gene>
<dbReference type="Proteomes" id="UP000247498">
    <property type="component" value="Unassembled WGS sequence"/>
</dbReference>
<dbReference type="PANTHER" id="PTHR12086:SF9">
    <property type="entry name" value="EF-HAND DOMAIN-CONTAINING PROTEIN 1"/>
    <property type="match status" value="1"/>
</dbReference>
<evidence type="ECO:0000256" key="7">
    <source>
        <dbReference type="SAM" id="MobiDB-lite"/>
    </source>
</evidence>
<organism evidence="9 10">
    <name type="scientific">Raphidocelis subcapitata</name>
    <dbReference type="NCBI Taxonomy" id="307507"/>
    <lineage>
        <taxon>Eukaryota</taxon>
        <taxon>Viridiplantae</taxon>
        <taxon>Chlorophyta</taxon>
        <taxon>core chlorophytes</taxon>
        <taxon>Chlorophyceae</taxon>
        <taxon>CS clade</taxon>
        <taxon>Sphaeropleales</taxon>
        <taxon>Selenastraceae</taxon>
        <taxon>Raphidocelis</taxon>
    </lineage>
</organism>
<evidence type="ECO:0000256" key="2">
    <source>
        <dbReference type="ARBA" id="ARBA00004245"/>
    </source>
</evidence>
<evidence type="ECO:0000256" key="4">
    <source>
        <dbReference type="ARBA" id="ARBA00022737"/>
    </source>
</evidence>
<feature type="compositionally biased region" description="Low complexity" evidence="7">
    <location>
        <begin position="769"/>
        <end position="778"/>
    </location>
</feature>
<keyword evidence="6" id="KW-0966">Cell projection</keyword>
<feature type="region of interest" description="Disordered" evidence="7">
    <location>
        <begin position="38"/>
        <end position="110"/>
    </location>
</feature>
<feature type="domain" description="DM10" evidence="8">
    <location>
        <begin position="553"/>
        <end position="657"/>
    </location>
</feature>
<dbReference type="OrthoDB" id="10255210at2759"/>
<accession>A0A2V0P427</accession>
<comment type="caution">
    <text evidence="9">The sequence shown here is derived from an EMBL/GenBank/DDBJ whole genome shotgun (WGS) entry which is preliminary data.</text>
</comment>
<dbReference type="AlphaFoldDB" id="A0A2V0P427"/>
<feature type="compositionally biased region" description="Low complexity" evidence="7">
    <location>
        <begin position="77"/>
        <end position="108"/>
    </location>
</feature>
<reference evidence="9 10" key="1">
    <citation type="journal article" date="2018" name="Sci. Rep.">
        <title>Raphidocelis subcapitata (=Pseudokirchneriella subcapitata) provides an insight into genome evolution and environmental adaptations in the Sphaeropleales.</title>
        <authorList>
            <person name="Suzuki S."/>
            <person name="Yamaguchi H."/>
            <person name="Nakajima N."/>
            <person name="Kawachi M."/>
        </authorList>
    </citation>
    <scope>NUCLEOTIDE SEQUENCE [LARGE SCALE GENOMIC DNA]</scope>
    <source>
        <strain evidence="9 10">NIES-35</strain>
    </source>
</reference>
<dbReference type="GO" id="GO:0000281">
    <property type="term" value="P:mitotic cytokinesis"/>
    <property type="evidence" value="ECO:0007669"/>
    <property type="project" value="TreeGrafter"/>
</dbReference>
<evidence type="ECO:0000256" key="3">
    <source>
        <dbReference type="ARBA" id="ARBA00022490"/>
    </source>
</evidence>
<keyword evidence="3" id="KW-0963">Cytoplasm</keyword>
<protein>
    <recommendedName>
        <fullName evidence="8">DM10 domain-containing protein</fullName>
    </recommendedName>
</protein>
<keyword evidence="10" id="KW-1185">Reference proteome</keyword>
<dbReference type="Pfam" id="PF06565">
    <property type="entry name" value="DM10_dom"/>
    <property type="match status" value="3"/>
</dbReference>
<dbReference type="GO" id="GO:0072686">
    <property type="term" value="C:mitotic spindle"/>
    <property type="evidence" value="ECO:0007669"/>
    <property type="project" value="TreeGrafter"/>
</dbReference>
<feature type="compositionally biased region" description="Low complexity" evidence="7">
    <location>
        <begin position="47"/>
        <end position="60"/>
    </location>
</feature>
<dbReference type="GO" id="GO:0060285">
    <property type="term" value="P:cilium-dependent cell motility"/>
    <property type="evidence" value="ECO:0007669"/>
    <property type="project" value="TreeGrafter"/>
</dbReference>
<keyword evidence="5" id="KW-0206">Cytoskeleton</keyword>
<keyword evidence="4" id="KW-0677">Repeat</keyword>
<feature type="compositionally biased region" description="Basic and acidic residues" evidence="7">
    <location>
        <begin position="256"/>
        <end position="265"/>
    </location>
</feature>
<dbReference type="PANTHER" id="PTHR12086">
    <property type="entry name" value="EF-HAND DOMAIN C-TERMINAL CONTAINING PROTEIN"/>
    <property type="match status" value="1"/>
</dbReference>
<comment type="subcellular location">
    <subcellularLocation>
        <location evidence="1">Cell projection</location>
        <location evidence="1">Cilium</location>
    </subcellularLocation>
    <subcellularLocation>
        <location evidence="2">Cytoplasm</location>
        <location evidence="2">Cytoskeleton</location>
    </subcellularLocation>
</comment>
<dbReference type="InterPro" id="IPR040193">
    <property type="entry name" value="EFHC1/EFHC2/EFHB"/>
</dbReference>